<name>A0A8J2K8P2_9HEXA</name>
<keyword evidence="3" id="KW-1185">Reference proteome</keyword>
<feature type="region of interest" description="Disordered" evidence="1">
    <location>
        <begin position="28"/>
        <end position="49"/>
    </location>
</feature>
<evidence type="ECO:0000313" key="3">
    <source>
        <dbReference type="Proteomes" id="UP000708208"/>
    </source>
</evidence>
<protein>
    <submittedName>
        <fullName evidence="2">Uncharacterized protein</fullName>
    </submittedName>
</protein>
<dbReference type="EMBL" id="CAJVCH010213553">
    <property type="protein sequence ID" value="CAG7731469.1"/>
    <property type="molecule type" value="Genomic_DNA"/>
</dbReference>
<gene>
    <name evidence="2" type="ORF">AFUS01_LOCUS20056</name>
</gene>
<dbReference type="AlphaFoldDB" id="A0A8J2K8P2"/>
<feature type="non-terminal residue" evidence="2">
    <location>
        <position position="1"/>
    </location>
</feature>
<sequence>QVFIQPGMGGLYGARSAAISPGVVNINPQEHQDPPVAQGNLETHKPVIE</sequence>
<proteinExistence type="predicted"/>
<organism evidence="2 3">
    <name type="scientific">Allacma fusca</name>
    <dbReference type="NCBI Taxonomy" id="39272"/>
    <lineage>
        <taxon>Eukaryota</taxon>
        <taxon>Metazoa</taxon>
        <taxon>Ecdysozoa</taxon>
        <taxon>Arthropoda</taxon>
        <taxon>Hexapoda</taxon>
        <taxon>Collembola</taxon>
        <taxon>Symphypleona</taxon>
        <taxon>Sminthuridae</taxon>
        <taxon>Allacma</taxon>
    </lineage>
</organism>
<evidence type="ECO:0000256" key="1">
    <source>
        <dbReference type="SAM" id="MobiDB-lite"/>
    </source>
</evidence>
<accession>A0A8J2K8P2</accession>
<dbReference type="Proteomes" id="UP000708208">
    <property type="component" value="Unassembled WGS sequence"/>
</dbReference>
<evidence type="ECO:0000313" key="2">
    <source>
        <dbReference type="EMBL" id="CAG7731469.1"/>
    </source>
</evidence>
<comment type="caution">
    <text evidence="2">The sequence shown here is derived from an EMBL/GenBank/DDBJ whole genome shotgun (WGS) entry which is preliminary data.</text>
</comment>
<reference evidence="2" key="1">
    <citation type="submission" date="2021-06" db="EMBL/GenBank/DDBJ databases">
        <authorList>
            <person name="Hodson N. C."/>
            <person name="Mongue J. A."/>
            <person name="Jaron S. K."/>
        </authorList>
    </citation>
    <scope>NUCLEOTIDE SEQUENCE</scope>
</reference>